<evidence type="ECO:0000313" key="3">
    <source>
        <dbReference type="Proteomes" id="UP000054976"/>
    </source>
</evidence>
<keyword evidence="3" id="KW-1185">Reference proteome</keyword>
<comment type="caution">
    <text evidence="2">The sequence shown here is derived from an EMBL/GenBank/DDBJ whole genome shotgun (WGS) entry which is preliminary data.</text>
</comment>
<evidence type="ECO:0000313" key="2">
    <source>
        <dbReference type="EMBL" id="GAQ93845.1"/>
    </source>
</evidence>
<dbReference type="AlphaFoldDB" id="A0A0U9HW83"/>
<reference evidence="3" key="1">
    <citation type="submission" date="2016-01" db="EMBL/GenBank/DDBJ databases">
        <title>Draft genome sequence of Thermodesulfovibrio aggregans strain TGE-P1.</title>
        <authorList>
            <person name="Sekiguchi Y."/>
            <person name="Ohashi A."/>
            <person name="Matsuura N."/>
            <person name="Tourlousse M.D."/>
        </authorList>
    </citation>
    <scope>NUCLEOTIDE SEQUENCE [LARGE SCALE GENOMIC DNA]</scope>
    <source>
        <strain evidence="3">TGE-P1</strain>
    </source>
</reference>
<organism evidence="2 3">
    <name type="scientific">Thermodesulfovibrio aggregans</name>
    <dbReference type="NCBI Taxonomy" id="86166"/>
    <lineage>
        <taxon>Bacteria</taxon>
        <taxon>Pseudomonadati</taxon>
        <taxon>Nitrospirota</taxon>
        <taxon>Thermodesulfovibrionia</taxon>
        <taxon>Thermodesulfovibrionales</taxon>
        <taxon>Thermodesulfovibrionaceae</taxon>
        <taxon>Thermodesulfovibrio</taxon>
    </lineage>
</organism>
<evidence type="ECO:0000259" key="1">
    <source>
        <dbReference type="Pfam" id="PF20797"/>
    </source>
</evidence>
<accession>A0A0U9HW83</accession>
<sequence>MKKEKVALLLGYFEEQKRIIDNLYKELQEAQFDNKKDTVYAGFLMHNLYSALEELMEEVAKTFENTVEDIAKYHRELLKRMLINVYRIRPALWSEETFKLLDEMRGFRHIFRHSYGYDLDKEKVTILRNKILSNWNKVEEDLERFQNFLKSLL</sequence>
<name>A0A0U9HW83_9BACT</name>
<feature type="domain" description="HepT-like" evidence="1">
    <location>
        <begin position="44"/>
        <end position="148"/>
    </location>
</feature>
<dbReference type="STRING" id="86166.TAGGR_19"/>
<dbReference type="Pfam" id="PF20797">
    <property type="entry name" value="HepT-like_2"/>
    <property type="match status" value="1"/>
</dbReference>
<dbReference type="EMBL" id="BCNO01000001">
    <property type="protein sequence ID" value="GAQ93845.1"/>
    <property type="molecule type" value="Genomic_DNA"/>
</dbReference>
<dbReference type="OrthoDB" id="9792853at2"/>
<dbReference type="InterPro" id="IPR048769">
    <property type="entry name" value="HepT-like_dom"/>
</dbReference>
<protein>
    <recommendedName>
        <fullName evidence="1">HepT-like domain-containing protein</fullName>
    </recommendedName>
</protein>
<dbReference type="RefSeq" id="WP_059175338.1">
    <property type="nucleotide sequence ID" value="NZ_BCNO01000001.1"/>
</dbReference>
<dbReference type="Proteomes" id="UP000054976">
    <property type="component" value="Unassembled WGS sequence"/>
</dbReference>
<proteinExistence type="predicted"/>
<gene>
    <name evidence="2" type="ORF">TAGGR_19</name>
</gene>